<evidence type="ECO:0000313" key="2">
    <source>
        <dbReference type="Proteomes" id="UP000248863"/>
    </source>
</evidence>
<comment type="caution">
    <text evidence="1">The sequence shown here is derived from an EMBL/GenBank/DDBJ whole genome shotgun (WGS) entry which is preliminary data.</text>
</comment>
<dbReference type="EMBL" id="NPEU01000471">
    <property type="protein sequence ID" value="RAI31827.1"/>
    <property type="molecule type" value="Genomic_DNA"/>
</dbReference>
<dbReference type="AlphaFoldDB" id="A0A327K074"/>
<reference evidence="1 2" key="1">
    <citation type="submission" date="2017-07" db="EMBL/GenBank/DDBJ databases">
        <title>Draft Genome Sequences of Select Purple Nonsulfur Bacteria.</title>
        <authorList>
            <person name="Lasarre B."/>
            <person name="Mckinlay J.B."/>
        </authorList>
    </citation>
    <scope>NUCLEOTIDE SEQUENCE [LARGE SCALE GENOMIC DNA]</scope>
    <source>
        <strain evidence="1 2">DSM 11907</strain>
    </source>
</reference>
<evidence type="ECO:0000313" key="1">
    <source>
        <dbReference type="EMBL" id="RAI31827.1"/>
    </source>
</evidence>
<proteinExistence type="predicted"/>
<organism evidence="1 2">
    <name type="scientific">Rhodoplanes elegans</name>
    <dbReference type="NCBI Taxonomy" id="29408"/>
    <lineage>
        <taxon>Bacteria</taxon>
        <taxon>Pseudomonadati</taxon>
        <taxon>Pseudomonadota</taxon>
        <taxon>Alphaproteobacteria</taxon>
        <taxon>Hyphomicrobiales</taxon>
        <taxon>Nitrobacteraceae</taxon>
        <taxon>Rhodoplanes</taxon>
    </lineage>
</organism>
<keyword evidence="2" id="KW-1185">Reference proteome</keyword>
<gene>
    <name evidence="1" type="ORF">CH338_25220</name>
</gene>
<name>A0A327K074_9BRAD</name>
<dbReference type="RefSeq" id="WP_210207692.1">
    <property type="nucleotide sequence ID" value="NZ_NPEU01000471.1"/>
</dbReference>
<protein>
    <submittedName>
        <fullName evidence="1">Uncharacterized protein</fullName>
    </submittedName>
</protein>
<dbReference type="Proteomes" id="UP000248863">
    <property type="component" value="Unassembled WGS sequence"/>
</dbReference>
<accession>A0A327K074</accession>
<sequence>MIVLDWIVAVLVGGFVAAAAVEAQLYRDRKGPAARPRSGSGRVPAAHGLWSVAEAAWIGARGPQGPGQR</sequence>
<feature type="non-terminal residue" evidence="1">
    <location>
        <position position="69"/>
    </location>
</feature>